<evidence type="ECO:0000313" key="1">
    <source>
        <dbReference type="EMBL" id="GEO36941.1"/>
    </source>
</evidence>
<reference evidence="1 2" key="1">
    <citation type="submission" date="2019-07" db="EMBL/GenBank/DDBJ databases">
        <title>Whole genome shotgun sequence of Skermanella aerolata NBRC 106429.</title>
        <authorList>
            <person name="Hosoyama A."/>
            <person name="Uohara A."/>
            <person name="Ohji S."/>
            <person name="Ichikawa N."/>
        </authorList>
    </citation>
    <scope>NUCLEOTIDE SEQUENCE [LARGE SCALE GENOMIC DNA]</scope>
    <source>
        <strain evidence="1 2">NBRC 106429</strain>
    </source>
</reference>
<evidence type="ECO:0008006" key="3">
    <source>
        <dbReference type="Google" id="ProtNLM"/>
    </source>
</evidence>
<sequence>MWVEPATPERTPLGTAQASGAVIWAHGLSMHDEDSRSPTPPYVKALGEQGWDTFRLNRLREAESLSGTASRLARAARDLRAQGYQRIGVAGQSFGAFAALAAVAEDGVADAVIATAPAAYGSFSESFETWRANATELYRLLGQIGDTPVMLVFFHGDSYDPGGRADASRAILAAAERRSRDLIIDQPADLIGHSAAASGLFARRFASCIGRFIAGSIRTDADEETCESPWGRRPAADRKPVRVGATLAAASPAASFDLKGSWYGFYRNGREVTLRIDSVTREAEGERVSATYLLGAGLVPEERAESSRRNGRFTKGELVFDEPDLNQLRYRLRPDGALAGSWHSRDGAAALDTVLRRLP</sequence>
<organism evidence="1 2">
    <name type="scientific">Skermanella aerolata</name>
    <dbReference type="NCBI Taxonomy" id="393310"/>
    <lineage>
        <taxon>Bacteria</taxon>
        <taxon>Pseudomonadati</taxon>
        <taxon>Pseudomonadota</taxon>
        <taxon>Alphaproteobacteria</taxon>
        <taxon>Rhodospirillales</taxon>
        <taxon>Azospirillaceae</taxon>
        <taxon>Skermanella</taxon>
    </lineage>
</organism>
<comment type="caution">
    <text evidence="1">The sequence shown here is derived from an EMBL/GenBank/DDBJ whole genome shotgun (WGS) entry which is preliminary data.</text>
</comment>
<protein>
    <recommendedName>
        <fullName evidence="3">Alpha/beta hydrolase</fullName>
    </recommendedName>
</protein>
<keyword evidence="2" id="KW-1185">Reference proteome</keyword>
<dbReference type="Gene3D" id="3.40.50.1820">
    <property type="entry name" value="alpha/beta hydrolase"/>
    <property type="match status" value="1"/>
</dbReference>
<dbReference type="SUPFAM" id="SSF53474">
    <property type="entry name" value="alpha/beta-Hydrolases"/>
    <property type="match status" value="1"/>
</dbReference>
<dbReference type="AlphaFoldDB" id="A0A512DKD8"/>
<dbReference type="EMBL" id="BJYZ01000003">
    <property type="protein sequence ID" value="GEO36941.1"/>
    <property type="molecule type" value="Genomic_DNA"/>
</dbReference>
<proteinExistence type="predicted"/>
<dbReference type="Proteomes" id="UP000321523">
    <property type="component" value="Unassembled WGS sequence"/>
</dbReference>
<gene>
    <name evidence="1" type="ORF">SAE02_10890</name>
</gene>
<dbReference type="InterPro" id="IPR029058">
    <property type="entry name" value="AB_hydrolase_fold"/>
</dbReference>
<evidence type="ECO:0000313" key="2">
    <source>
        <dbReference type="Proteomes" id="UP000321523"/>
    </source>
</evidence>
<name>A0A512DKD8_9PROT</name>
<accession>A0A512DKD8</accession>